<evidence type="ECO:0000256" key="2">
    <source>
        <dbReference type="ARBA" id="ARBA00022643"/>
    </source>
</evidence>
<evidence type="ECO:0000256" key="3">
    <source>
        <dbReference type="ARBA" id="ARBA00023002"/>
    </source>
</evidence>
<evidence type="ECO:0000313" key="8">
    <source>
        <dbReference type="EMBL" id="WOC14176.1"/>
    </source>
</evidence>
<gene>
    <name evidence="8" type="primary">moxC</name>
    <name evidence="8" type="ORF">MP11Mi_32900</name>
</gene>
<feature type="binding site" evidence="6">
    <location>
        <position position="97"/>
    </location>
    <ligand>
        <name>FMN</name>
        <dbReference type="ChEBI" id="CHEBI:58210"/>
    </ligand>
</feature>
<accession>A0AA97CZY7</accession>
<evidence type="ECO:0000259" key="7">
    <source>
        <dbReference type="Pfam" id="PF00296"/>
    </source>
</evidence>
<feature type="binding site" evidence="6">
    <location>
        <position position="151"/>
    </location>
    <ligand>
        <name>FMN</name>
        <dbReference type="ChEBI" id="CHEBI:58210"/>
    </ligand>
</feature>
<dbReference type="EMBL" id="CP128986">
    <property type="protein sequence ID" value="WOC14176.1"/>
    <property type="molecule type" value="Genomic_DNA"/>
</dbReference>
<keyword evidence="3 8" id="KW-0560">Oxidoreductase</keyword>
<dbReference type="InterPro" id="IPR011251">
    <property type="entry name" value="Luciferase-like_dom"/>
</dbReference>
<dbReference type="RefSeq" id="WP_420039935.1">
    <property type="nucleotide sequence ID" value="NZ_CP128986.1"/>
</dbReference>
<dbReference type="InterPro" id="IPR036661">
    <property type="entry name" value="Luciferase-like_sf"/>
</dbReference>
<proteinExistence type="inferred from homology"/>
<dbReference type="PANTHER" id="PTHR30011:SF16">
    <property type="entry name" value="C2H2 FINGER DOMAIN TRANSCRIPTION FACTOR (EUROFUNG)-RELATED"/>
    <property type="match status" value="1"/>
</dbReference>
<feature type="binding site" evidence="6">
    <location>
        <position position="222"/>
    </location>
    <ligand>
        <name>FMN</name>
        <dbReference type="ChEBI" id="CHEBI:58210"/>
    </ligand>
</feature>
<keyword evidence="4 8" id="KW-0503">Monooxygenase</keyword>
<evidence type="ECO:0000256" key="5">
    <source>
        <dbReference type="ARBA" id="ARBA00033748"/>
    </source>
</evidence>
<dbReference type="GO" id="GO:0004497">
    <property type="term" value="F:monooxygenase activity"/>
    <property type="evidence" value="ECO:0007669"/>
    <property type="project" value="UniProtKB-KW"/>
</dbReference>
<protein>
    <submittedName>
        <fullName evidence="8">Monooxygenase MoxC</fullName>
        <ecNumber evidence="8">1.14.-.-</ecNumber>
    </submittedName>
</protein>
<reference evidence="8" key="1">
    <citation type="submission" date="2023-06" db="EMBL/GenBank/DDBJ databases">
        <title>Gordonia sp. nov. and Pseudochrobactrum sp. nov., two species isolated from the burying beetle Nicrophorus vespilloides.</title>
        <authorList>
            <person name="Poehlein A."/>
            <person name="Guzman J."/>
            <person name="Daniel R."/>
            <person name="Vilcinskas A."/>
        </authorList>
    </citation>
    <scope>NUCLEOTIDE SEQUENCE</scope>
    <source>
        <strain evidence="8">MP11Mi</strain>
    </source>
</reference>
<keyword evidence="1 6" id="KW-0285">Flavoprotein</keyword>
<evidence type="ECO:0000256" key="4">
    <source>
        <dbReference type="ARBA" id="ARBA00023033"/>
    </source>
</evidence>
<organism evidence="8">
    <name type="scientific">Gordonia sp. MP11Mi</name>
    <dbReference type="NCBI Taxonomy" id="3022769"/>
    <lineage>
        <taxon>Bacteria</taxon>
        <taxon>Bacillati</taxon>
        <taxon>Actinomycetota</taxon>
        <taxon>Actinomycetes</taxon>
        <taxon>Mycobacteriales</taxon>
        <taxon>Gordoniaceae</taxon>
        <taxon>Gordonia</taxon>
    </lineage>
</organism>
<name>A0AA97CZY7_9ACTN</name>
<dbReference type="InterPro" id="IPR016215">
    <property type="entry name" value="NTA_MOA"/>
</dbReference>
<dbReference type="PANTHER" id="PTHR30011">
    <property type="entry name" value="ALKANESULFONATE MONOOXYGENASE-RELATED"/>
    <property type="match status" value="1"/>
</dbReference>
<comment type="similarity">
    <text evidence="5">Belongs to the NtaA/SnaA/DszA monooxygenase family.</text>
</comment>
<keyword evidence="2 6" id="KW-0288">FMN</keyword>
<sequence>MTETTKQIHLAAHFPGVNNTTVWSDPASGSHIEFDSFTRFARDAERGKFDFLFLAEGLRLREQNGEIYDLDVVGRPDTFTILTALAAVTERIGLTGTINSTFNEPFDVARQFASLDHLSAGRAAWNVVTSWDAFTGENFRRGGYLAEEDRYDRARAFLAAVTELWDSWSDDDVVADQASGTFLGSADAGTYAVHDRFFDIEGRFTVPRTPQGRPVIFQAGDSDQGRDFAAAKADAIFSRHAAGDDARAFYRDVKKRLPGFGRQPDELLILPAATFIIGDTEDDAAELSREVRLAQVSPATAVRFIEQLWNTSLPDFDPDGAFPSFDPVPGDSTVSKGRASVRMFGRSALELAEQWRAAAAADGLSAREAVANSFGRHAFVGTAESVATQIDHEVQTDAADGYILVPHVTPGGLAPFVDHVVPILQERGVFRTEYEGTTLRDHLGLRRPAERRDTAAS</sequence>
<dbReference type="CDD" id="cd01095">
    <property type="entry name" value="Nitrilotriacetate_monoxgenase"/>
    <property type="match status" value="1"/>
</dbReference>
<evidence type="ECO:0000256" key="1">
    <source>
        <dbReference type="ARBA" id="ARBA00022630"/>
    </source>
</evidence>
<dbReference type="NCBIfam" id="TIGR03860">
    <property type="entry name" value="FMN_nitrolo"/>
    <property type="match status" value="1"/>
</dbReference>
<dbReference type="InterPro" id="IPR051260">
    <property type="entry name" value="Diverse_substr_monoxygenases"/>
</dbReference>
<feature type="domain" description="Luciferase-like" evidence="7">
    <location>
        <begin position="26"/>
        <end position="395"/>
    </location>
</feature>
<dbReference type="Pfam" id="PF00296">
    <property type="entry name" value="Bac_luciferase"/>
    <property type="match status" value="1"/>
</dbReference>
<dbReference type="EC" id="1.14.-.-" evidence="8"/>
<dbReference type="AlphaFoldDB" id="A0AA97CZY7"/>
<dbReference type="SUPFAM" id="SSF51679">
    <property type="entry name" value="Bacterial luciferase-like"/>
    <property type="match status" value="1"/>
</dbReference>
<dbReference type="Gene3D" id="3.20.20.30">
    <property type="entry name" value="Luciferase-like domain"/>
    <property type="match status" value="1"/>
</dbReference>
<evidence type="ECO:0000256" key="6">
    <source>
        <dbReference type="PIRSR" id="PIRSR000337-1"/>
    </source>
</evidence>
<dbReference type="GO" id="GO:0016705">
    <property type="term" value="F:oxidoreductase activity, acting on paired donors, with incorporation or reduction of molecular oxygen"/>
    <property type="evidence" value="ECO:0007669"/>
    <property type="project" value="InterPro"/>
</dbReference>
<dbReference type="PIRSF" id="PIRSF000337">
    <property type="entry name" value="NTA_MOA"/>
    <property type="match status" value="1"/>
</dbReference>